<evidence type="ECO:0008006" key="2">
    <source>
        <dbReference type="Google" id="ProtNLM"/>
    </source>
</evidence>
<dbReference type="Gene3D" id="3.40.50.410">
    <property type="entry name" value="von Willebrand factor, type A domain"/>
    <property type="match status" value="1"/>
</dbReference>
<accession>A0A6C0H1H1</accession>
<proteinExistence type="predicted"/>
<dbReference type="SUPFAM" id="SSF53300">
    <property type="entry name" value="vWA-like"/>
    <property type="match status" value="1"/>
</dbReference>
<protein>
    <recommendedName>
        <fullName evidence="2">VWFA domain-containing protein</fullName>
    </recommendedName>
</protein>
<dbReference type="InterPro" id="IPR036465">
    <property type="entry name" value="vWFA_dom_sf"/>
</dbReference>
<sequence>MDNTIKSVLFPIFGSFPYILNFAISKKEKKLTDGKKILFVLDGTGSMGEYINELKECSKAVMAKKIIKSVIVSRPYNDYDIIVFNTTISEKCKLENIPEPNNATYFTPLVPEIENIFKNSKEYCSVIFISDGIPTEDKIIARDAICKIGNITRENNANPIAVAIGVDADGESCSLFAGNRGYNCFVKYDKEVENISKDIFNGIDCNYHTLENGSYVPVESDGMYYYVGEKSDGPTIKPTQYHIEKFLNLVIQKYINDPSQYSSLISYVKHISNIIDDDNNRIQLLEKYTNMISMLKKTSLNILRSPAALSAMATVYRNVSSQV</sequence>
<evidence type="ECO:0000313" key="1">
    <source>
        <dbReference type="EMBL" id="QHT74267.1"/>
    </source>
</evidence>
<dbReference type="EMBL" id="MN739846">
    <property type="protein sequence ID" value="QHT74267.1"/>
    <property type="molecule type" value="Genomic_DNA"/>
</dbReference>
<dbReference type="CDD" id="cd00198">
    <property type="entry name" value="vWFA"/>
    <property type="match status" value="1"/>
</dbReference>
<dbReference type="AlphaFoldDB" id="A0A6C0H1H1"/>
<organism evidence="1">
    <name type="scientific">viral metagenome</name>
    <dbReference type="NCBI Taxonomy" id="1070528"/>
    <lineage>
        <taxon>unclassified sequences</taxon>
        <taxon>metagenomes</taxon>
        <taxon>organismal metagenomes</taxon>
    </lineage>
</organism>
<reference evidence="1" key="1">
    <citation type="journal article" date="2020" name="Nature">
        <title>Giant virus diversity and host interactions through global metagenomics.</title>
        <authorList>
            <person name="Schulz F."/>
            <person name="Roux S."/>
            <person name="Paez-Espino D."/>
            <person name="Jungbluth S."/>
            <person name="Walsh D.A."/>
            <person name="Denef V.J."/>
            <person name="McMahon K.D."/>
            <person name="Konstantinidis K.T."/>
            <person name="Eloe-Fadrosh E.A."/>
            <person name="Kyrpides N.C."/>
            <person name="Woyke T."/>
        </authorList>
    </citation>
    <scope>NUCLEOTIDE SEQUENCE</scope>
    <source>
        <strain evidence="1">GVMAG-M-3300023179-4</strain>
    </source>
</reference>
<name>A0A6C0H1H1_9ZZZZ</name>